<name>A0ABV4U7Y1_9BACT</name>
<proteinExistence type="predicted"/>
<gene>
    <name evidence="1" type="ORF">ACERK3_11180</name>
</gene>
<accession>A0ABV4U7Y1</accession>
<organism evidence="1 2">
    <name type="scientific">Natronomicrosphaera hydrolytica</name>
    <dbReference type="NCBI Taxonomy" id="3242702"/>
    <lineage>
        <taxon>Bacteria</taxon>
        <taxon>Pseudomonadati</taxon>
        <taxon>Planctomycetota</taxon>
        <taxon>Phycisphaerae</taxon>
        <taxon>Phycisphaerales</taxon>
        <taxon>Phycisphaeraceae</taxon>
        <taxon>Natronomicrosphaera</taxon>
    </lineage>
</organism>
<dbReference type="Proteomes" id="UP001575105">
    <property type="component" value="Unassembled WGS sequence"/>
</dbReference>
<dbReference type="RefSeq" id="WP_425345781.1">
    <property type="nucleotide sequence ID" value="NZ_JBGUBD010000006.1"/>
</dbReference>
<evidence type="ECO:0000313" key="1">
    <source>
        <dbReference type="EMBL" id="MFA9478856.1"/>
    </source>
</evidence>
<evidence type="ECO:0000313" key="2">
    <source>
        <dbReference type="Proteomes" id="UP001575105"/>
    </source>
</evidence>
<sequence length="150" mass="15999">MVLDQPPRPGWTAVQPTAESPQRLDLALDGLQGDFLTLGSGPAACRPTRPIPDDLPQHVHVHLSQIQIVDGALQPSGPSRFPLSMLGADVLLLDHVGFHGHVELLPRRRGRQFDLPDTLGCGCLLGQKGRPASIVKNPGAKLAATGDVFM</sequence>
<protein>
    <submittedName>
        <fullName evidence="1">Uncharacterized protein</fullName>
    </submittedName>
</protein>
<keyword evidence="2" id="KW-1185">Reference proteome</keyword>
<comment type="caution">
    <text evidence="1">The sequence shown here is derived from an EMBL/GenBank/DDBJ whole genome shotgun (WGS) entry which is preliminary data.</text>
</comment>
<dbReference type="EMBL" id="JBGUBD010000006">
    <property type="protein sequence ID" value="MFA9478856.1"/>
    <property type="molecule type" value="Genomic_DNA"/>
</dbReference>
<reference evidence="1 2" key="1">
    <citation type="submission" date="2024-08" db="EMBL/GenBank/DDBJ databases">
        <title>Whole-genome sequencing of halo(alkali)philic microorganisms from hypersaline lakes.</title>
        <authorList>
            <person name="Sorokin D.Y."/>
            <person name="Merkel A.Y."/>
            <person name="Messina E."/>
            <person name="Yakimov M."/>
        </authorList>
    </citation>
    <scope>NUCLEOTIDE SEQUENCE [LARGE SCALE GENOMIC DNA]</scope>
    <source>
        <strain evidence="1 2">AB-hyl4</strain>
    </source>
</reference>